<dbReference type="InterPro" id="IPR019606">
    <property type="entry name" value="GerMN"/>
</dbReference>
<feature type="domain" description="GerMN" evidence="2">
    <location>
        <begin position="201"/>
        <end position="291"/>
    </location>
</feature>
<evidence type="ECO:0000313" key="4">
    <source>
        <dbReference type="Proteomes" id="UP001499954"/>
    </source>
</evidence>
<feature type="chain" id="PRO_5045116629" evidence="1">
    <location>
        <begin position="24"/>
        <end position="562"/>
    </location>
</feature>
<dbReference type="InterPro" id="IPR059026">
    <property type="entry name" value="LpqB_N"/>
</dbReference>
<comment type="caution">
    <text evidence="3">The sequence shown here is derived from an EMBL/GenBank/DDBJ whole genome shotgun (WGS) entry which is preliminary data.</text>
</comment>
<evidence type="ECO:0000313" key="3">
    <source>
        <dbReference type="EMBL" id="GAA1943591.1"/>
    </source>
</evidence>
<keyword evidence="1" id="KW-0732">Signal</keyword>
<accession>A0ABP5BFL9</accession>
<dbReference type="PROSITE" id="PS51257">
    <property type="entry name" value="PROKAR_LIPOPROTEIN"/>
    <property type="match status" value="1"/>
</dbReference>
<gene>
    <name evidence="3" type="primary">lpqB</name>
    <name evidence="3" type="ORF">GCM10009717_07590</name>
</gene>
<reference evidence="4" key="1">
    <citation type="journal article" date="2019" name="Int. J. Syst. Evol. Microbiol.">
        <title>The Global Catalogue of Microorganisms (GCM) 10K type strain sequencing project: providing services to taxonomists for standard genome sequencing and annotation.</title>
        <authorList>
            <consortium name="The Broad Institute Genomics Platform"/>
            <consortium name="The Broad Institute Genome Sequencing Center for Infectious Disease"/>
            <person name="Wu L."/>
            <person name="Ma J."/>
        </authorList>
    </citation>
    <scope>NUCLEOTIDE SEQUENCE [LARGE SCALE GENOMIC DNA]</scope>
    <source>
        <strain evidence="4">JCM 13584</strain>
    </source>
</reference>
<keyword evidence="3" id="KW-0449">Lipoprotein</keyword>
<name>A0ABP5BFL9_9MICO</name>
<feature type="signal peptide" evidence="1">
    <location>
        <begin position="1"/>
        <end position="23"/>
    </location>
</feature>
<keyword evidence="4" id="KW-1185">Reference proteome</keyword>
<dbReference type="Proteomes" id="UP001499954">
    <property type="component" value="Unassembled WGS sequence"/>
</dbReference>
<organism evidence="3 4">
    <name type="scientific">Agromyces allii</name>
    <dbReference type="NCBI Taxonomy" id="393607"/>
    <lineage>
        <taxon>Bacteria</taxon>
        <taxon>Bacillati</taxon>
        <taxon>Actinomycetota</taxon>
        <taxon>Actinomycetes</taxon>
        <taxon>Micrococcales</taxon>
        <taxon>Microbacteriaceae</taxon>
        <taxon>Agromyces</taxon>
    </lineage>
</organism>
<dbReference type="SMART" id="SM00909">
    <property type="entry name" value="Germane"/>
    <property type="match status" value="1"/>
</dbReference>
<dbReference type="RefSeq" id="WP_157414888.1">
    <property type="nucleotide sequence ID" value="NZ_BAAAMK010000001.1"/>
</dbReference>
<protein>
    <submittedName>
        <fullName evidence="3">MtrAB system accessory lipoprotein LpqB</fullName>
    </submittedName>
</protein>
<evidence type="ECO:0000256" key="1">
    <source>
        <dbReference type="SAM" id="SignalP"/>
    </source>
</evidence>
<dbReference type="EMBL" id="BAAAMK010000001">
    <property type="protein sequence ID" value="GAA1943591.1"/>
    <property type="molecule type" value="Genomic_DNA"/>
</dbReference>
<dbReference type="Pfam" id="PF25976">
    <property type="entry name" value="LpqB_N"/>
    <property type="match status" value="1"/>
</dbReference>
<sequence>MRKGLLAASVAMLSLLLSGCVSIPSSGNVQQGDPAPSDASSLDLDILVDPPIVDGTQQQILDGFLTAALSPRNNYQAAYEFLTPAFKEQWQADENATIDVLADREFEEVSDSQIQLTATPAASLRDNGQYEVATSAAPLQLPYTFEQVQGQWRIASAPAGIVIDQANFTQVFREYTLYFFDPAYRFLVPDSRWFAGRDSAQTSVVQALLAGPAAWLAPGVVTAFPEGTELSPAAVPVSGRVAEVSLTGAAFDDIAAAQRMQLQLNQSLVGSVRNVGDVALILNGVESDAGIPANPAVRDPRVDPRPVVFDGESLGYLSTSGDGITPIPGISEQVAQSDASGAAIGPDAESAAILDESGVSVITADADPVPLDPRSGLITPAFDRDGVVWSVPADAPSDLVWFSADGQKSDRIPVPWSGTSIAAIEVSRDGTRLLALLGDGPRTYFLVAAIVRDGDGLPVELGTTVLRLAEVDGVPLDVAWVDGRSVVSLTRVDGEATRIVTQDLGGFASTRDGPLAGRLLDAGNSIRDVRVLTDSGSLVVQSGVGWQERASGIRFIASQLPG</sequence>
<proteinExistence type="predicted"/>
<dbReference type="Pfam" id="PF10646">
    <property type="entry name" value="Germane"/>
    <property type="match status" value="1"/>
</dbReference>
<evidence type="ECO:0000259" key="2">
    <source>
        <dbReference type="SMART" id="SM00909"/>
    </source>
</evidence>